<name>A0A3P8FG77_9TREM</name>
<evidence type="ECO:0000313" key="2">
    <source>
        <dbReference type="Proteomes" id="UP000272942"/>
    </source>
</evidence>
<sequence length="69" mass="7758">MVPQRCETFATPHGFALGDTASEATTLEYDAESIIRGKMPAHEHDTEEDEVYKRSPQDDVQTNTCLLCR</sequence>
<evidence type="ECO:0000313" key="1">
    <source>
        <dbReference type="EMBL" id="VDP75242.1"/>
    </source>
</evidence>
<keyword evidence="2" id="KW-1185">Reference proteome</keyword>
<dbReference type="Proteomes" id="UP000272942">
    <property type="component" value="Unassembled WGS sequence"/>
</dbReference>
<proteinExistence type="predicted"/>
<protein>
    <submittedName>
        <fullName evidence="1">Uncharacterized protein</fullName>
    </submittedName>
</protein>
<organism evidence="1 2">
    <name type="scientific">Echinostoma caproni</name>
    <dbReference type="NCBI Taxonomy" id="27848"/>
    <lineage>
        <taxon>Eukaryota</taxon>
        <taxon>Metazoa</taxon>
        <taxon>Spiralia</taxon>
        <taxon>Lophotrochozoa</taxon>
        <taxon>Platyhelminthes</taxon>
        <taxon>Trematoda</taxon>
        <taxon>Digenea</taxon>
        <taxon>Plagiorchiida</taxon>
        <taxon>Echinostomata</taxon>
        <taxon>Echinostomatoidea</taxon>
        <taxon>Echinostomatidae</taxon>
        <taxon>Echinostoma</taxon>
    </lineage>
</organism>
<reference evidence="1 2" key="1">
    <citation type="submission" date="2018-11" db="EMBL/GenBank/DDBJ databases">
        <authorList>
            <consortium name="Pathogen Informatics"/>
        </authorList>
    </citation>
    <scope>NUCLEOTIDE SEQUENCE [LARGE SCALE GENOMIC DNA]</scope>
    <source>
        <strain evidence="1 2">Egypt</strain>
    </source>
</reference>
<gene>
    <name evidence="1" type="ORF">ECPE_LOCUS5331</name>
</gene>
<accession>A0A3P8FG77</accession>
<dbReference type="AlphaFoldDB" id="A0A3P8FG77"/>
<dbReference type="EMBL" id="UZAN01042184">
    <property type="protein sequence ID" value="VDP75242.1"/>
    <property type="molecule type" value="Genomic_DNA"/>
</dbReference>